<dbReference type="Proteomes" id="UP000005324">
    <property type="component" value="Unassembled WGS sequence"/>
</dbReference>
<sequence>PGEGAAPRRRAGRNAGRSIGGRAAGMQRKSPAPPRGQHMRPMRAVSAPTLQPCAGRNDATGGDKTAAPLSKP</sequence>
<evidence type="ECO:0000256" key="1">
    <source>
        <dbReference type="SAM" id="MobiDB-lite"/>
    </source>
</evidence>
<dbReference type="AlphaFoldDB" id="D5RIW7"/>
<name>D5RIW7_9PROT</name>
<proteinExistence type="predicted"/>
<evidence type="ECO:0000313" key="3">
    <source>
        <dbReference type="Proteomes" id="UP000005324"/>
    </source>
</evidence>
<gene>
    <name evidence="2" type="ORF">HMPREF0731_1027</name>
</gene>
<evidence type="ECO:0000313" key="2">
    <source>
        <dbReference type="EMBL" id="EFH12750.1"/>
    </source>
</evidence>
<keyword evidence="3" id="KW-1185">Reference proteome</keyword>
<feature type="region of interest" description="Disordered" evidence="1">
    <location>
        <begin position="1"/>
        <end position="72"/>
    </location>
</feature>
<dbReference type="HOGENOM" id="CLU_2728429_0_0_5"/>
<protein>
    <submittedName>
        <fullName evidence="2">Uncharacterized protein</fullName>
    </submittedName>
</protein>
<dbReference type="EMBL" id="ADVL01000171">
    <property type="protein sequence ID" value="EFH12750.1"/>
    <property type="molecule type" value="Genomic_DNA"/>
</dbReference>
<accession>D5RIW7</accession>
<feature type="non-terminal residue" evidence="2">
    <location>
        <position position="1"/>
    </location>
</feature>
<reference evidence="2 3" key="1">
    <citation type="submission" date="2010-04" db="EMBL/GenBank/DDBJ databases">
        <authorList>
            <person name="Qin X."/>
            <person name="Bachman B."/>
            <person name="Battles P."/>
            <person name="Bell A."/>
            <person name="Bess C."/>
            <person name="Bickham C."/>
            <person name="Chaboub L."/>
            <person name="Chen D."/>
            <person name="Coyle M."/>
            <person name="Deiros D.R."/>
            <person name="Dinh H."/>
            <person name="Forbes L."/>
            <person name="Fowler G."/>
            <person name="Francisco L."/>
            <person name="Fu Q."/>
            <person name="Gubbala S."/>
            <person name="Hale W."/>
            <person name="Han Y."/>
            <person name="Hemphill L."/>
            <person name="Highlander S.K."/>
            <person name="Hirani K."/>
            <person name="Hogues M."/>
            <person name="Jackson L."/>
            <person name="Jakkamsetti A."/>
            <person name="Javaid M."/>
            <person name="Jiang H."/>
            <person name="Korchina V."/>
            <person name="Kovar C."/>
            <person name="Lara F."/>
            <person name="Lee S."/>
            <person name="Mata R."/>
            <person name="Mathew T."/>
            <person name="Moen C."/>
            <person name="Morales K."/>
            <person name="Munidasa M."/>
            <person name="Nazareth L."/>
            <person name="Ngo R."/>
            <person name="Nguyen L."/>
            <person name="Okwuonu G."/>
            <person name="Ongeri F."/>
            <person name="Patil S."/>
            <person name="Petrosino J."/>
            <person name="Pham C."/>
            <person name="Pham P."/>
            <person name="Pu L.-L."/>
            <person name="Puazo M."/>
            <person name="Raj R."/>
            <person name="Reid J."/>
            <person name="Rouhana J."/>
            <person name="Saada N."/>
            <person name="Shang Y."/>
            <person name="Simmons D."/>
            <person name="Thornton R."/>
            <person name="Warren J."/>
            <person name="Weissenberger G."/>
            <person name="Zhang J."/>
            <person name="Zhang L."/>
            <person name="Zhou C."/>
            <person name="Zhu D."/>
            <person name="Muzny D."/>
            <person name="Worley K."/>
            <person name="Gibbs R."/>
        </authorList>
    </citation>
    <scope>NUCLEOTIDE SEQUENCE [LARGE SCALE GENOMIC DNA]</scope>
    <source>
        <strain evidence="2 3">ATCC 49957</strain>
    </source>
</reference>
<organism evidence="2 3">
    <name type="scientific">Pseudoroseomonas cervicalis ATCC 49957</name>
    <dbReference type="NCBI Taxonomy" id="525371"/>
    <lineage>
        <taxon>Bacteria</taxon>
        <taxon>Pseudomonadati</taxon>
        <taxon>Pseudomonadota</taxon>
        <taxon>Alphaproteobacteria</taxon>
        <taxon>Acetobacterales</taxon>
        <taxon>Roseomonadaceae</taxon>
        <taxon>Roseomonas</taxon>
    </lineage>
</organism>
<comment type="caution">
    <text evidence="2">The sequence shown here is derived from an EMBL/GenBank/DDBJ whole genome shotgun (WGS) entry which is preliminary data.</text>
</comment>